<dbReference type="SUPFAM" id="SSF52151">
    <property type="entry name" value="FabD/lysophospholipase-like"/>
    <property type="match status" value="1"/>
</dbReference>
<evidence type="ECO:0000256" key="1">
    <source>
        <dbReference type="ARBA" id="ARBA00006636"/>
    </source>
</evidence>
<accession>A0ABR7M4E5</accession>
<evidence type="ECO:0000313" key="8">
    <source>
        <dbReference type="Proteomes" id="UP000765802"/>
    </source>
</evidence>
<dbReference type="EMBL" id="MBUA01000001">
    <property type="protein sequence ID" value="MBC6489875.1"/>
    <property type="molecule type" value="Genomic_DNA"/>
</dbReference>
<comment type="caution">
    <text evidence="5">Lacks conserved residue(s) required for the propagation of feature annotation.</text>
</comment>
<evidence type="ECO:0000256" key="5">
    <source>
        <dbReference type="PROSITE-ProRule" id="PRU01161"/>
    </source>
</evidence>
<gene>
    <name evidence="7" type="ORF">BC349_02770</name>
</gene>
<feature type="short sequence motif" description="DGA/G" evidence="5">
    <location>
        <begin position="157"/>
        <end position="159"/>
    </location>
</feature>
<dbReference type="RefSeq" id="WP_187255212.1">
    <property type="nucleotide sequence ID" value="NZ_JBHULF010000006.1"/>
</dbReference>
<evidence type="ECO:0000256" key="3">
    <source>
        <dbReference type="ARBA" id="ARBA00022963"/>
    </source>
</evidence>
<feature type="active site" description="Nucleophile" evidence="5">
    <location>
        <position position="43"/>
    </location>
</feature>
<protein>
    <recommendedName>
        <fullName evidence="6">PNPLA domain-containing protein</fullName>
    </recommendedName>
</protein>
<dbReference type="Proteomes" id="UP000765802">
    <property type="component" value="Unassembled WGS sequence"/>
</dbReference>
<name>A0ABR7M4E5_9BACT</name>
<dbReference type="InterPro" id="IPR016035">
    <property type="entry name" value="Acyl_Trfase/lysoPLipase"/>
</dbReference>
<proteinExistence type="inferred from homology"/>
<dbReference type="Gene3D" id="3.40.1090.10">
    <property type="entry name" value="Cytosolic phospholipase A2 catalytic domain"/>
    <property type="match status" value="2"/>
</dbReference>
<keyword evidence="4 5" id="KW-0443">Lipid metabolism</keyword>
<comment type="similarity">
    <text evidence="1">Belongs to the NTE family.</text>
</comment>
<organism evidence="7 8">
    <name type="scientific">Flavihumibacter stibioxidans</name>
    <dbReference type="NCBI Taxonomy" id="1834163"/>
    <lineage>
        <taxon>Bacteria</taxon>
        <taxon>Pseudomonadati</taxon>
        <taxon>Bacteroidota</taxon>
        <taxon>Chitinophagia</taxon>
        <taxon>Chitinophagales</taxon>
        <taxon>Chitinophagaceae</taxon>
        <taxon>Flavihumibacter</taxon>
    </lineage>
</organism>
<feature type="short sequence motif" description="GXSXG" evidence="5">
    <location>
        <begin position="41"/>
        <end position="45"/>
    </location>
</feature>
<keyword evidence="8" id="KW-1185">Reference proteome</keyword>
<dbReference type="PROSITE" id="PS51635">
    <property type="entry name" value="PNPLA"/>
    <property type="match status" value="1"/>
</dbReference>
<evidence type="ECO:0000313" key="7">
    <source>
        <dbReference type="EMBL" id="MBC6489875.1"/>
    </source>
</evidence>
<dbReference type="PANTHER" id="PTHR14226">
    <property type="entry name" value="NEUROPATHY TARGET ESTERASE/SWISS CHEESE D.MELANOGASTER"/>
    <property type="match status" value="1"/>
</dbReference>
<reference evidence="7 8" key="1">
    <citation type="submission" date="2016-07" db="EMBL/GenBank/DDBJ databases">
        <title>Genome analysis of Flavihumibacter stibioxidans YS-17.</title>
        <authorList>
            <person name="Shi K."/>
            <person name="Han Y."/>
            <person name="Wang G."/>
        </authorList>
    </citation>
    <scope>NUCLEOTIDE SEQUENCE [LARGE SCALE GENOMIC DNA]</scope>
    <source>
        <strain evidence="7 8">YS-17</strain>
    </source>
</reference>
<dbReference type="InterPro" id="IPR050301">
    <property type="entry name" value="NTE"/>
</dbReference>
<dbReference type="Pfam" id="PF01734">
    <property type="entry name" value="Patatin"/>
    <property type="match status" value="1"/>
</dbReference>
<comment type="caution">
    <text evidence="7">The sequence shown here is derived from an EMBL/GenBank/DDBJ whole genome shotgun (WGS) entry which is preliminary data.</text>
</comment>
<evidence type="ECO:0000256" key="4">
    <source>
        <dbReference type="ARBA" id="ARBA00023098"/>
    </source>
</evidence>
<keyword evidence="3 5" id="KW-0442">Lipid degradation</keyword>
<dbReference type="InterPro" id="IPR001423">
    <property type="entry name" value="LysoPLipase_patatin_CS"/>
</dbReference>
<dbReference type="PROSITE" id="PS01237">
    <property type="entry name" value="UPF0028"/>
    <property type="match status" value="1"/>
</dbReference>
<dbReference type="InterPro" id="IPR002641">
    <property type="entry name" value="PNPLA_dom"/>
</dbReference>
<feature type="domain" description="PNPLA" evidence="6">
    <location>
        <begin position="10"/>
        <end position="170"/>
    </location>
</feature>
<keyword evidence="2 5" id="KW-0378">Hydrolase</keyword>
<sequence>MQGNKKKVQLVLGSGGARGIAHIGVIDVLEEEGYEIVSVAGCSMGAVVGGIYAAGFHREYKEWMLGLTKGKVWGLLDFTLDKKGFVKGDRLFEVLGQFMDVPDIEAFRIPFTAIAADMYHKREKWFRSGRLTDALRASIAIPGVFTPVIDEDQILVDGGVLNPLPLNAVERQPDAIVLAVNLNGHAPFFVPAPKKETEESTILKEVKALLRINSSREKPAKEIKISNARELAGSKYLNDILLYSYQMTQDRVTAMMLKEFPPDVLVEISREACSTFEFYRSAEMVEIGRIACRKALDGVTARQ</sequence>
<feature type="active site" description="Proton acceptor" evidence="5">
    <location>
        <position position="157"/>
    </location>
</feature>
<evidence type="ECO:0000256" key="2">
    <source>
        <dbReference type="ARBA" id="ARBA00022801"/>
    </source>
</evidence>
<dbReference type="PANTHER" id="PTHR14226:SF76">
    <property type="entry name" value="NTE FAMILY PROTEIN RSSA"/>
    <property type="match status" value="1"/>
</dbReference>
<evidence type="ECO:0000259" key="6">
    <source>
        <dbReference type="PROSITE" id="PS51635"/>
    </source>
</evidence>